<evidence type="ECO:0000313" key="3">
    <source>
        <dbReference type="Proteomes" id="UP000199053"/>
    </source>
</evidence>
<keyword evidence="3" id="KW-1185">Reference proteome</keyword>
<name>A0A1G9JL09_9BACT</name>
<dbReference type="STRING" id="246191.SAMN05660337_2851"/>
<dbReference type="AlphaFoldDB" id="A0A1G9JL09"/>
<dbReference type="EMBL" id="FNGA01000004">
    <property type="protein sequence ID" value="SDL38310.1"/>
    <property type="molecule type" value="Genomic_DNA"/>
</dbReference>
<feature type="coiled-coil region" evidence="1">
    <location>
        <begin position="229"/>
        <end position="256"/>
    </location>
</feature>
<dbReference type="OrthoDB" id="9882107at2"/>
<dbReference type="Proteomes" id="UP000199053">
    <property type="component" value="Unassembled WGS sequence"/>
</dbReference>
<dbReference type="PROSITE" id="PS51257">
    <property type="entry name" value="PROKAR_LIPOPROTEIN"/>
    <property type="match status" value="1"/>
</dbReference>
<evidence type="ECO:0000313" key="2">
    <source>
        <dbReference type="EMBL" id="SDL38310.1"/>
    </source>
</evidence>
<keyword evidence="1" id="KW-0175">Coiled coil</keyword>
<dbReference type="RefSeq" id="WP_092162252.1">
    <property type="nucleotide sequence ID" value="NZ_FNGA01000004.1"/>
</dbReference>
<protein>
    <recommendedName>
        <fullName evidence="4">Lipoprotein</fullName>
    </recommendedName>
</protein>
<proteinExistence type="predicted"/>
<gene>
    <name evidence="2" type="ORF">SAMN05660337_2851</name>
</gene>
<reference evidence="3" key="1">
    <citation type="submission" date="2016-10" db="EMBL/GenBank/DDBJ databases">
        <authorList>
            <person name="Varghese N."/>
            <person name="Submissions S."/>
        </authorList>
    </citation>
    <scope>NUCLEOTIDE SEQUENCE [LARGE SCALE GENOMIC DNA]</scope>
    <source>
        <strain evidence="3">DSM 16995</strain>
    </source>
</reference>
<evidence type="ECO:0000256" key="1">
    <source>
        <dbReference type="SAM" id="Coils"/>
    </source>
</evidence>
<evidence type="ECO:0008006" key="4">
    <source>
        <dbReference type="Google" id="ProtNLM"/>
    </source>
</evidence>
<organism evidence="2 3">
    <name type="scientific">Maridesulfovibrio ferrireducens</name>
    <dbReference type="NCBI Taxonomy" id="246191"/>
    <lineage>
        <taxon>Bacteria</taxon>
        <taxon>Pseudomonadati</taxon>
        <taxon>Thermodesulfobacteriota</taxon>
        <taxon>Desulfovibrionia</taxon>
        <taxon>Desulfovibrionales</taxon>
        <taxon>Desulfovibrionaceae</taxon>
        <taxon>Maridesulfovibrio</taxon>
    </lineage>
</organism>
<sequence>MNHKIKFSPIKTAFLIIILVLVCGCQSTNKLRNAQDAFNHAAQTDISISYGNNFSEEDRSQFLEKWLVGKKDSQGQYTAALNSLNSITEDELRTIKKNNLYGSVVTLKALTYWKLEDYKNAYATIDTANRSKEKIIQRDKHILKILPALIALDESKEDYLKITNREGNTEEIDSLYKKISNVLKKDRLDEINSVINSENISLELKLYALEVKLLFLCRKISVYKAYNLGASAQSEKTEAENTLKELSKTAKKVDKDNADTIIRKWTKKVSTA</sequence>
<accession>A0A1G9JL09</accession>